<keyword evidence="2" id="KW-1133">Transmembrane helix</keyword>
<evidence type="ECO:0000313" key="3">
    <source>
        <dbReference type="EMBL" id="TCJ87003.1"/>
    </source>
</evidence>
<dbReference type="AlphaFoldDB" id="A0A4R1EZS1"/>
<feature type="transmembrane region" description="Helical" evidence="2">
    <location>
        <begin position="20"/>
        <end position="36"/>
    </location>
</feature>
<dbReference type="Pfam" id="PF05545">
    <property type="entry name" value="FixQ"/>
    <property type="match status" value="1"/>
</dbReference>
<organism evidence="3 4">
    <name type="scientific">Cocleimonas flava</name>
    <dbReference type="NCBI Taxonomy" id="634765"/>
    <lineage>
        <taxon>Bacteria</taxon>
        <taxon>Pseudomonadati</taxon>
        <taxon>Pseudomonadota</taxon>
        <taxon>Gammaproteobacteria</taxon>
        <taxon>Thiotrichales</taxon>
        <taxon>Thiotrichaceae</taxon>
        <taxon>Cocleimonas</taxon>
    </lineage>
</organism>
<gene>
    <name evidence="3" type="ORF">EV695_1504</name>
</gene>
<feature type="region of interest" description="Disordered" evidence="1">
    <location>
        <begin position="55"/>
        <end position="74"/>
    </location>
</feature>
<feature type="compositionally biased region" description="Polar residues" evidence="1">
    <location>
        <begin position="62"/>
        <end position="74"/>
    </location>
</feature>
<keyword evidence="2" id="KW-0472">Membrane</keyword>
<keyword evidence="4" id="KW-1185">Reference proteome</keyword>
<dbReference type="InterPro" id="IPR008621">
    <property type="entry name" value="Cbb3-typ_cyt_oxidase_comp"/>
</dbReference>
<evidence type="ECO:0000256" key="1">
    <source>
        <dbReference type="SAM" id="MobiDB-lite"/>
    </source>
</evidence>
<evidence type="ECO:0000256" key="2">
    <source>
        <dbReference type="SAM" id="Phobius"/>
    </source>
</evidence>
<dbReference type="OrthoDB" id="7066079at2"/>
<evidence type="ECO:0000313" key="4">
    <source>
        <dbReference type="Proteomes" id="UP000294887"/>
    </source>
</evidence>
<protein>
    <submittedName>
        <fullName evidence="3">Cbb3-type cytochrome oxidase component FixQ</fullName>
    </submittedName>
</protein>
<dbReference type="Proteomes" id="UP000294887">
    <property type="component" value="Unassembled WGS sequence"/>
</dbReference>
<proteinExistence type="predicted"/>
<sequence length="74" mass="8583">MMNDIFDWFMVMANNKSVTLVIFVVTFTAIIVYVYGSKKRSARLEEYRNIPFLDDDNDIHQENVTGSKKSTGEK</sequence>
<name>A0A4R1EZS1_9GAMM</name>
<keyword evidence="2" id="KW-0812">Transmembrane</keyword>
<reference evidence="3 4" key="1">
    <citation type="submission" date="2019-03" db="EMBL/GenBank/DDBJ databases">
        <title>Genomic Encyclopedia of Type Strains, Phase IV (KMG-IV): sequencing the most valuable type-strain genomes for metagenomic binning, comparative biology and taxonomic classification.</title>
        <authorList>
            <person name="Goeker M."/>
        </authorList>
    </citation>
    <scope>NUCLEOTIDE SEQUENCE [LARGE SCALE GENOMIC DNA]</scope>
    <source>
        <strain evidence="3 4">DSM 24830</strain>
    </source>
</reference>
<dbReference type="EMBL" id="SMFQ01000003">
    <property type="protein sequence ID" value="TCJ87003.1"/>
    <property type="molecule type" value="Genomic_DNA"/>
</dbReference>
<accession>A0A4R1EZS1</accession>
<dbReference type="RefSeq" id="WP_131905321.1">
    <property type="nucleotide sequence ID" value="NZ_BAAAFU010000004.1"/>
</dbReference>
<comment type="caution">
    <text evidence="3">The sequence shown here is derived from an EMBL/GenBank/DDBJ whole genome shotgun (WGS) entry which is preliminary data.</text>
</comment>